<dbReference type="PANTHER" id="PTHR21600">
    <property type="entry name" value="MITOCHONDRIAL RNA PSEUDOURIDINE SYNTHASE"/>
    <property type="match status" value="1"/>
</dbReference>
<dbReference type="InterPro" id="IPR006224">
    <property type="entry name" value="PsdUridine_synth_RluA-like_CS"/>
</dbReference>
<reference evidence="3" key="1">
    <citation type="journal article" date="2021" name="PeerJ">
        <title>Extensive microbial diversity within the chicken gut microbiome revealed by metagenomics and culture.</title>
        <authorList>
            <person name="Gilroy R."/>
            <person name="Ravi A."/>
            <person name="Getino M."/>
            <person name="Pursley I."/>
            <person name="Horton D.L."/>
            <person name="Alikhan N.F."/>
            <person name="Baker D."/>
            <person name="Gharbi K."/>
            <person name="Hall N."/>
            <person name="Watson M."/>
            <person name="Adriaenssens E.M."/>
            <person name="Foster-Nyarko E."/>
            <person name="Jarju S."/>
            <person name="Secka A."/>
            <person name="Antonio M."/>
            <person name="Oren A."/>
            <person name="Chaudhuri R.R."/>
            <person name="La Ragione R."/>
            <person name="Hildebrand F."/>
            <person name="Pallen M.J."/>
        </authorList>
    </citation>
    <scope>NUCLEOTIDE SEQUENCE</scope>
    <source>
        <strain evidence="3">G3-2149</strain>
    </source>
</reference>
<dbReference type="Proteomes" id="UP000823865">
    <property type="component" value="Unassembled WGS sequence"/>
</dbReference>
<accession>A0A9E2P0X2</accession>
<feature type="coiled-coil region" evidence="1">
    <location>
        <begin position="134"/>
        <end position="226"/>
    </location>
</feature>
<comment type="caution">
    <text evidence="3">The sequence shown here is derived from an EMBL/GenBank/DDBJ whole genome shotgun (WGS) entry which is preliminary data.</text>
</comment>
<dbReference type="PANTHER" id="PTHR21600:SF89">
    <property type="entry name" value="RIBOSOMAL LARGE SUBUNIT PSEUDOURIDINE SYNTHASE A"/>
    <property type="match status" value="1"/>
</dbReference>
<protein>
    <submittedName>
        <fullName evidence="3">RNA pseudouridine synthase</fullName>
    </submittedName>
</protein>
<dbReference type="AlphaFoldDB" id="A0A9E2P0X2"/>
<dbReference type="GO" id="GO:0140098">
    <property type="term" value="F:catalytic activity, acting on RNA"/>
    <property type="evidence" value="ECO:0007669"/>
    <property type="project" value="UniProtKB-ARBA"/>
</dbReference>
<feature type="domain" description="Pseudouridine synthase RsuA/RluA-like" evidence="2">
    <location>
        <begin position="350"/>
        <end position="497"/>
    </location>
</feature>
<evidence type="ECO:0000256" key="1">
    <source>
        <dbReference type="SAM" id="Coils"/>
    </source>
</evidence>
<dbReference type="InterPro" id="IPR020103">
    <property type="entry name" value="PsdUridine_synth_cat_dom_sf"/>
</dbReference>
<dbReference type="CDD" id="cd02869">
    <property type="entry name" value="PseudoU_synth_RluA_like"/>
    <property type="match status" value="1"/>
</dbReference>
<sequence length="544" mass="61814">MMCHSCFHPLVPQPSVDELPRLFTYPFHYTPHPLIEQAATCVRHHLQSCVLWHEELRHGKMFGVLLVRNGEGQIGFLAAFSGLLGGSNCQPYFVPPVFDFLDPQGFFKQGEARLTEINCQVEALKSDGEYLAAHERLLAVSGEAERELARMKEEYRQARLQREQLRPTATPDEVEQLNRESQFQKAELKRREKAWAGKIAECRAVVEEREAAIKVLKQKRKSLSEQLQQQIFRRFTFRNAHGEEQSLQQIFCDAGRGEPPAGAGECAAPKLLQYAYLHGMRPLAMGEFWWGDSPRGVLREDGRFYPSCTSKCKPILGFMLQGLDVEPDPVVREASAHSEVEIIYEDDYIAAVSKPAGMYSVPGKEEAVCSVLSWAQNRYPDSDSPLLVHRLDMHTSGLLLIGKTKEVHAALQQMFERHQIRKTYIAVLDGVVAQDEGMIRLPLRPDLEHRPMQMVDPVYGKPAVTRYRVLSRDRETTRIAFFPQTGRTHQLRVHAAHPEGLGCPIRGDQLYGHPSDRLYLHAEQVQFVHPVTGQRLTLKVPVPF</sequence>
<dbReference type="SUPFAM" id="SSF55120">
    <property type="entry name" value="Pseudouridine synthase"/>
    <property type="match status" value="1"/>
</dbReference>
<gene>
    <name evidence="3" type="ORF">H9789_05970</name>
</gene>
<evidence type="ECO:0000313" key="4">
    <source>
        <dbReference type="Proteomes" id="UP000823865"/>
    </source>
</evidence>
<keyword evidence="1" id="KW-0175">Coiled coil</keyword>
<proteinExistence type="predicted"/>
<dbReference type="GO" id="GO:0009982">
    <property type="term" value="F:pseudouridine synthase activity"/>
    <property type="evidence" value="ECO:0007669"/>
    <property type="project" value="InterPro"/>
</dbReference>
<dbReference type="InterPro" id="IPR006145">
    <property type="entry name" value="PsdUridine_synth_RsuA/RluA"/>
</dbReference>
<dbReference type="InterPro" id="IPR050188">
    <property type="entry name" value="RluA_PseudoU_synthase"/>
</dbReference>
<name>A0A9E2P0X2_9BACT</name>
<dbReference type="GO" id="GO:0000455">
    <property type="term" value="P:enzyme-directed rRNA pseudouridine synthesis"/>
    <property type="evidence" value="ECO:0007669"/>
    <property type="project" value="TreeGrafter"/>
</dbReference>
<dbReference type="Gene3D" id="3.30.2350.10">
    <property type="entry name" value="Pseudouridine synthase"/>
    <property type="match status" value="1"/>
</dbReference>
<dbReference type="Pfam" id="PF00849">
    <property type="entry name" value="PseudoU_synth_2"/>
    <property type="match status" value="1"/>
</dbReference>
<evidence type="ECO:0000313" key="3">
    <source>
        <dbReference type="EMBL" id="MBU3853354.1"/>
    </source>
</evidence>
<reference evidence="3" key="2">
    <citation type="submission" date="2021-04" db="EMBL/GenBank/DDBJ databases">
        <authorList>
            <person name="Gilroy R."/>
        </authorList>
    </citation>
    <scope>NUCLEOTIDE SEQUENCE</scope>
    <source>
        <strain evidence="3">G3-2149</strain>
    </source>
</reference>
<evidence type="ECO:0000259" key="2">
    <source>
        <dbReference type="Pfam" id="PF00849"/>
    </source>
</evidence>
<dbReference type="PROSITE" id="PS01129">
    <property type="entry name" value="PSI_RLU"/>
    <property type="match status" value="1"/>
</dbReference>
<dbReference type="EMBL" id="JAHLFU010000125">
    <property type="protein sequence ID" value="MBU3853354.1"/>
    <property type="molecule type" value="Genomic_DNA"/>
</dbReference>
<dbReference type="GO" id="GO:0003723">
    <property type="term" value="F:RNA binding"/>
    <property type="evidence" value="ECO:0007669"/>
    <property type="project" value="InterPro"/>
</dbReference>
<organism evidence="3 4">
    <name type="scientific">Candidatus Paraprevotella stercoravium</name>
    <dbReference type="NCBI Taxonomy" id="2838725"/>
    <lineage>
        <taxon>Bacteria</taxon>
        <taxon>Pseudomonadati</taxon>
        <taxon>Bacteroidota</taxon>
        <taxon>Bacteroidia</taxon>
        <taxon>Bacteroidales</taxon>
        <taxon>Prevotellaceae</taxon>
        <taxon>Paraprevotella</taxon>
    </lineage>
</organism>